<dbReference type="OrthoDB" id="8121869at2759"/>
<keyword evidence="1" id="KW-0233">DNA recombination</keyword>
<keyword evidence="1" id="KW-0067">ATP-binding</keyword>
<dbReference type="GO" id="GO:0043139">
    <property type="term" value="F:5'-3' DNA helicase activity"/>
    <property type="evidence" value="ECO:0007669"/>
    <property type="project" value="UniProtKB-EC"/>
</dbReference>
<comment type="cofactor">
    <cofactor evidence="1">
        <name>Mg(2+)</name>
        <dbReference type="ChEBI" id="CHEBI:18420"/>
    </cofactor>
</comment>
<evidence type="ECO:0000256" key="1">
    <source>
        <dbReference type="RuleBase" id="RU363044"/>
    </source>
</evidence>
<feature type="domain" description="DNA helicase Pif1-like DEAD-box helicase" evidence="3">
    <location>
        <begin position="1241"/>
        <end position="1445"/>
    </location>
</feature>
<dbReference type="CDD" id="cd18809">
    <property type="entry name" value="SF1_C_RecD"/>
    <property type="match status" value="1"/>
</dbReference>
<keyword evidence="7" id="KW-1185">Reference proteome</keyword>
<dbReference type="GO" id="GO:0016787">
    <property type="term" value="F:hydrolase activity"/>
    <property type="evidence" value="ECO:0007669"/>
    <property type="project" value="UniProtKB-KW"/>
</dbReference>
<accession>A0A9P0QBN5</accession>
<dbReference type="Gene3D" id="3.40.50.300">
    <property type="entry name" value="P-loop containing nucleotide triphosphate hydrolases"/>
    <property type="match status" value="2"/>
</dbReference>
<keyword evidence="1" id="KW-0347">Helicase</keyword>
<dbReference type="InterPro" id="IPR027417">
    <property type="entry name" value="P-loop_NTPase"/>
</dbReference>
<dbReference type="GO" id="GO:0005524">
    <property type="term" value="F:ATP binding"/>
    <property type="evidence" value="ECO:0007669"/>
    <property type="project" value="UniProtKB-KW"/>
</dbReference>
<dbReference type="PANTHER" id="PTHR10492:SF57">
    <property type="entry name" value="ATP-DEPENDENT DNA HELICASE"/>
    <property type="match status" value="1"/>
</dbReference>
<keyword evidence="1" id="KW-0227">DNA damage</keyword>
<evidence type="ECO:0000259" key="4">
    <source>
        <dbReference type="Pfam" id="PF14214"/>
    </source>
</evidence>
<dbReference type="EMBL" id="CAKOFQ010008960">
    <property type="protein sequence ID" value="CAH2016608.1"/>
    <property type="molecule type" value="Genomic_DNA"/>
</dbReference>
<evidence type="ECO:0000313" key="7">
    <source>
        <dbReference type="Proteomes" id="UP001152888"/>
    </source>
</evidence>
<feature type="region of interest" description="Disordered" evidence="2">
    <location>
        <begin position="129"/>
        <end position="150"/>
    </location>
</feature>
<feature type="domain" description="Helitron helicase-like" evidence="4">
    <location>
        <begin position="611"/>
        <end position="793"/>
    </location>
</feature>
<keyword evidence="1" id="KW-0378">Hydrolase</keyword>
<dbReference type="GO" id="GO:0006310">
    <property type="term" value="P:DNA recombination"/>
    <property type="evidence" value="ECO:0007669"/>
    <property type="project" value="UniProtKB-KW"/>
</dbReference>
<protein>
    <recommendedName>
        <fullName evidence="1">ATP-dependent DNA helicase</fullName>
        <ecNumber evidence="1">5.6.2.3</ecNumber>
    </recommendedName>
</protein>
<keyword evidence="1" id="KW-0234">DNA repair</keyword>
<feature type="domain" description="DNA helicase Pif1-like 2B" evidence="5">
    <location>
        <begin position="1546"/>
        <end position="1592"/>
    </location>
</feature>
<proteinExistence type="inferred from homology"/>
<dbReference type="GO" id="GO:0000723">
    <property type="term" value="P:telomere maintenance"/>
    <property type="evidence" value="ECO:0007669"/>
    <property type="project" value="InterPro"/>
</dbReference>
<dbReference type="Pfam" id="PF05970">
    <property type="entry name" value="PIF1"/>
    <property type="match status" value="1"/>
</dbReference>
<name>A0A9P0QBN5_ACAOB</name>
<keyword evidence="1" id="KW-0547">Nucleotide-binding</keyword>
<dbReference type="Pfam" id="PF21530">
    <property type="entry name" value="Pif1_2B_dom"/>
    <property type="match status" value="1"/>
</dbReference>
<comment type="caution">
    <text evidence="6">The sequence shown here is derived from an EMBL/GenBank/DDBJ whole genome shotgun (WGS) entry which is preliminary data.</text>
</comment>
<dbReference type="GO" id="GO:0006281">
    <property type="term" value="P:DNA repair"/>
    <property type="evidence" value="ECO:0007669"/>
    <property type="project" value="UniProtKB-KW"/>
</dbReference>
<gene>
    <name evidence="6" type="ORF">ACAOBT_LOCUS35491</name>
</gene>
<comment type="catalytic activity">
    <reaction evidence="1">
        <text>ATP + H2O = ADP + phosphate + H(+)</text>
        <dbReference type="Rhea" id="RHEA:13065"/>
        <dbReference type="ChEBI" id="CHEBI:15377"/>
        <dbReference type="ChEBI" id="CHEBI:15378"/>
        <dbReference type="ChEBI" id="CHEBI:30616"/>
        <dbReference type="ChEBI" id="CHEBI:43474"/>
        <dbReference type="ChEBI" id="CHEBI:456216"/>
        <dbReference type="EC" id="5.6.2.3"/>
    </reaction>
</comment>
<dbReference type="InterPro" id="IPR025476">
    <property type="entry name" value="Helitron_helicase-like"/>
</dbReference>
<feature type="region of interest" description="Disordered" evidence="2">
    <location>
        <begin position="1"/>
        <end position="75"/>
    </location>
</feature>
<evidence type="ECO:0000259" key="3">
    <source>
        <dbReference type="Pfam" id="PF05970"/>
    </source>
</evidence>
<feature type="compositionally biased region" description="Polar residues" evidence="2">
    <location>
        <begin position="53"/>
        <end position="67"/>
    </location>
</feature>
<dbReference type="SUPFAM" id="SSF52540">
    <property type="entry name" value="P-loop containing nucleoside triphosphate hydrolases"/>
    <property type="match status" value="2"/>
</dbReference>
<dbReference type="InterPro" id="IPR010285">
    <property type="entry name" value="DNA_helicase_pif1-like_DEAD"/>
</dbReference>
<dbReference type="FunFam" id="3.40.50.300:FF:002884">
    <property type="entry name" value="ATP-dependent DNA helicase"/>
    <property type="match status" value="1"/>
</dbReference>
<feature type="compositionally biased region" description="Basic residues" evidence="2">
    <location>
        <begin position="1"/>
        <end position="17"/>
    </location>
</feature>
<evidence type="ECO:0000259" key="5">
    <source>
        <dbReference type="Pfam" id="PF21530"/>
    </source>
</evidence>
<evidence type="ECO:0000313" key="6">
    <source>
        <dbReference type="EMBL" id="CAH2016608.1"/>
    </source>
</evidence>
<dbReference type="Proteomes" id="UP001152888">
    <property type="component" value="Unassembled WGS sequence"/>
</dbReference>
<feature type="compositionally biased region" description="Low complexity" evidence="2">
    <location>
        <begin position="18"/>
        <end position="28"/>
    </location>
</feature>
<dbReference type="Pfam" id="PF14214">
    <property type="entry name" value="Helitron_like_N"/>
    <property type="match status" value="1"/>
</dbReference>
<dbReference type="PANTHER" id="PTHR10492">
    <property type="match status" value="1"/>
</dbReference>
<reference evidence="6" key="1">
    <citation type="submission" date="2022-03" db="EMBL/GenBank/DDBJ databases">
        <authorList>
            <person name="Sayadi A."/>
        </authorList>
    </citation>
    <scope>NUCLEOTIDE SEQUENCE</scope>
</reference>
<organism evidence="6 7">
    <name type="scientific">Acanthoscelides obtectus</name>
    <name type="common">Bean weevil</name>
    <name type="synonym">Bruchus obtectus</name>
    <dbReference type="NCBI Taxonomy" id="200917"/>
    <lineage>
        <taxon>Eukaryota</taxon>
        <taxon>Metazoa</taxon>
        <taxon>Ecdysozoa</taxon>
        <taxon>Arthropoda</taxon>
        <taxon>Hexapoda</taxon>
        <taxon>Insecta</taxon>
        <taxon>Pterygota</taxon>
        <taxon>Neoptera</taxon>
        <taxon>Endopterygota</taxon>
        <taxon>Coleoptera</taxon>
        <taxon>Polyphaga</taxon>
        <taxon>Cucujiformia</taxon>
        <taxon>Chrysomeloidea</taxon>
        <taxon>Chrysomelidae</taxon>
        <taxon>Bruchinae</taxon>
        <taxon>Bruchini</taxon>
        <taxon>Acanthoscelides</taxon>
    </lineage>
</organism>
<dbReference type="InterPro" id="IPR049163">
    <property type="entry name" value="Pif1-like_2B_dom"/>
</dbReference>
<evidence type="ECO:0000256" key="2">
    <source>
        <dbReference type="SAM" id="MobiDB-lite"/>
    </source>
</evidence>
<comment type="similarity">
    <text evidence="1">Belongs to the helicase family.</text>
</comment>
<dbReference type="EC" id="5.6.2.3" evidence="1"/>
<sequence>MPKKKKGYNWSGKKRTITNRTNTSTNSSMQNDPQIEQIAESVNVEQPEPGPSTMINTPSQTEESSITVKGKKRKHKTNLTLYKPKKHTATLTASFQSDHSSSMLTFSSTTEQQMVVHNGTTSLNISIQSTTKGKMDKGKTPLKRSKKPIEPQQSTLPVISQHLIQCSTSQSNEEVFINEASRITTAFPNNLIAIPGPSRLSNTSIVPVPITPQRTCTNSSEIVNHPTNIRALSQQDIEETTSLPTMSTSTRMEIDIPLQHIEPIETSSLPTLNQQQSDDNITMTMGHDELNDILANLNIDNLLENTNNIIAENVTETIHRRGNHYMAATNHYTGLYTLGTFTFTCSHCRALHFLCEKNSRNVYSNCCKDGAVHLPPFDSYPEQLRVLFQDREFMENVRYYNNSFAFASLATNTINPPGRGPYVFKVQGEIRHYISNVSTNISNERRQYGNLYFLDTELANQLRSAGPQNRTELNRETVDVISNYMHSHNPFAQAYRFLKDIYQEQQHNNRQLTLELYINNNRARDINFRQYGAVQANEIAAVFISEDGRPPLDRCLHVYCRDNDQIIHELPYLSVNCDAMTYPLLHPRGEPGWQSGTAHQRRRGDVSLLEYYSFRIAVRPDTFNQFVMAGKLTQQYIVDAYVKIEQSRLQFITENQPRIRQEIFQGLIDYLDSRQLDVHYQPGNIFILPSTFIGSPRAFRQNYLDAMSIVTKHGKPDIFLTFTCNPVWPEIRNNLDTNQHSSNRPDFVSRVFKSKLKELIEDIDKRHVMGICVAYVYVIEFQKRGLPHAHMLIWLEGSDKILDSAAIDRLISAEFPDPITHPNLHELVKVHMLHGPCTAARCLDDEGHCSKQFPKSLREDTLYNSSGYPLYKRRPIEVPIHIGRRTVDNGWVVPYNAYLLEKYEAHINVEACSSIKSVKYLFKYIYKGFDRAQIVVRTVEEQDGQTTTIQEPVYNEIQTFMDVRYVSAPEAMWRIYTFEMHDMSHAIIKLTVHLPNMQQVYFNTNSTIPDVVERAATQHTTLTGWFALNVQDEEARQYTYVQIPYKYVWKISQTRHWVKRQRNFDRLIPRLYFVHPREGERFYLRQLLLHKTGCRSFEDLRTVHGRTYETFRDAAIAMNLLTDDSIWFSTLQEAVRVEIPRALRRMFSQMLLFCEIENPLTLWEQFKYHLSEDYIRRLNNNELAYNYALAYINRYLTLQGKSNRDFQLPLPTEPVEHLIEDEYNYDQADEQQIANRNIPLLNQEQRLIFNDILLALNENERVPHRLFFINGIGGAGKTFLLNTLLAYLLGNNHRYIAMCYTGIAASLLKNGQTIHSSFMLPVPFLENSTSRIRNQSTIADNIRYSKIIVIDEISMVHKSIFNEIDRKTREIMNNDIPFGGKIIIILGDFRQCAPIVPLAGKNETISASVKCSQLWQYFVQYDLVTNVRALPQENEFKDWLMTIGNNSEILRRLENSRDTIVKIPNRIIVEDVTESIYGSNLTEHDFTLLQKAILSPLNIHVKDINSVVLEKLPGRSRQYLSVDSIIREDDTTENAADDLDSAWPQDFLNSLDAPGLPPHILTLKIGAVIILTKNLDVKRGLCNGTRLLIHNLHENFIEAKRVEESNNEPSIEFISRVDNIALNSLDLPVNLKRRQFPVRLAFAMTINKSQGQTLNSVGLFLPVTVFDHGQLYVALSRARSFENLKIQMINIGDRQHVAETPNNHSYTVNVVYNELLQSSIIQ</sequence>